<name>A0A3A6TY41_LEGPN</name>
<feature type="transmembrane region" description="Helical" evidence="1">
    <location>
        <begin position="12"/>
        <end position="33"/>
    </location>
</feature>
<keyword evidence="1" id="KW-0812">Transmembrane</keyword>
<dbReference type="AlphaFoldDB" id="A0A3A6TY41"/>
<dbReference type="EMBL" id="QWDR01000001">
    <property type="protein sequence ID" value="RJY33887.1"/>
    <property type="molecule type" value="Genomic_DNA"/>
</dbReference>
<dbReference type="RefSeq" id="WP_011212817.1">
    <property type="nucleotide sequence ID" value="NZ_CP021281.1"/>
</dbReference>
<gene>
    <name evidence="2" type="ORF">D1H98_03575</name>
</gene>
<evidence type="ECO:0000313" key="3">
    <source>
        <dbReference type="Proteomes" id="UP000277145"/>
    </source>
</evidence>
<dbReference type="Proteomes" id="UP000277145">
    <property type="component" value="Unassembled WGS sequence"/>
</dbReference>
<protein>
    <submittedName>
        <fullName evidence="2">Uncharacterized protein</fullName>
    </submittedName>
</protein>
<feature type="transmembrane region" description="Helical" evidence="1">
    <location>
        <begin position="172"/>
        <end position="190"/>
    </location>
</feature>
<sequence>MLRRSLKTKNLKFLIPVLVTNMLMIGILISSNIKLDVSLLQNLYLFPIKAEIASAPIIIFLCILINALIPSNLKALIIFWRIDALPGHRAFSHFVFSDPRINLDSLRSKLGEFPDNPRSQNLLWYSLLKKHESNITVKEAHQYFLLFRDATSMTLIIFLLFFASTFFYEIHMAKFVFLMLLGEYLLLMIASRNMANGLVKNVLSLESNSPAIKGD</sequence>
<proteinExistence type="predicted"/>
<evidence type="ECO:0000256" key="1">
    <source>
        <dbReference type="SAM" id="Phobius"/>
    </source>
</evidence>
<keyword evidence="1" id="KW-0472">Membrane</keyword>
<feature type="transmembrane region" description="Helical" evidence="1">
    <location>
        <begin position="145"/>
        <end position="166"/>
    </location>
</feature>
<accession>A0A3A6TY41</accession>
<evidence type="ECO:0000313" key="2">
    <source>
        <dbReference type="EMBL" id="RJY33887.1"/>
    </source>
</evidence>
<feature type="transmembrane region" description="Helical" evidence="1">
    <location>
        <begin position="53"/>
        <end position="73"/>
    </location>
</feature>
<keyword evidence="1" id="KW-1133">Transmembrane helix</keyword>
<reference evidence="2 3" key="1">
    <citation type="submission" date="2018-08" db="EMBL/GenBank/DDBJ databases">
        <title>Genome Sequences of Legionella pneumophila subsp. pneumophila Isolates, Recovered from a Drinking Water System in a Large Builging.</title>
        <authorList>
            <person name="Gomez-Alvarez V."/>
            <person name="Boczek L."/>
            <person name="King D."/>
            <person name="Pemberton A."/>
            <person name="Pfaller S."/>
            <person name="Rodgers M."/>
            <person name="Santodomingo J."/>
            <person name="Revetta R."/>
        </authorList>
    </citation>
    <scope>NUCLEOTIDE SEQUENCE [LARGE SCALE GENOMIC DNA]</scope>
    <source>
        <strain evidence="2 3">L01C.1</strain>
    </source>
</reference>
<organism evidence="2 3">
    <name type="scientific">Legionella pneumophila subsp. pneumophila</name>
    <dbReference type="NCBI Taxonomy" id="91891"/>
    <lineage>
        <taxon>Bacteria</taxon>
        <taxon>Pseudomonadati</taxon>
        <taxon>Pseudomonadota</taxon>
        <taxon>Gammaproteobacteria</taxon>
        <taxon>Legionellales</taxon>
        <taxon>Legionellaceae</taxon>
        <taxon>Legionella</taxon>
    </lineage>
</organism>
<comment type="caution">
    <text evidence="2">The sequence shown here is derived from an EMBL/GenBank/DDBJ whole genome shotgun (WGS) entry which is preliminary data.</text>
</comment>